<feature type="chain" id="PRO_5028866269" evidence="1">
    <location>
        <begin position="20"/>
        <end position="219"/>
    </location>
</feature>
<organism evidence="2 3">
    <name type="scientific">Salmonirosea aquatica</name>
    <dbReference type="NCBI Taxonomy" id="2654236"/>
    <lineage>
        <taxon>Bacteria</taxon>
        <taxon>Pseudomonadati</taxon>
        <taxon>Bacteroidota</taxon>
        <taxon>Cytophagia</taxon>
        <taxon>Cytophagales</taxon>
        <taxon>Spirosomataceae</taxon>
        <taxon>Salmonirosea</taxon>
    </lineage>
</organism>
<dbReference type="RefSeq" id="WP_152762647.1">
    <property type="nucleotide sequence ID" value="NZ_WHLY01000002.1"/>
</dbReference>
<reference evidence="2 3" key="1">
    <citation type="submission" date="2019-10" db="EMBL/GenBank/DDBJ databases">
        <title>Draft Genome Sequence of Cytophagaceae sp. SJW1-29.</title>
        <authorList>
            <person name="Choi A."/>
        </authorList>
    </citation>
    <scope>NUCLEOTIDE SEQUENCE [LARGE SCALE GENOMIC DNA]</scope>
    <source>
        <strain evidence="2 3">SJW1-29</strain>
    </source>
</reference>
<evidence type="ECO:0000313" key="2">
    <source>
        <dbReference type="EMBL" id="MPR35520.1"/>
    </source>
</evidence>
<evidence type="ECO:0000256" key="1">
    <source>
        <dbReference type="SAM" id="SignalP"/>
    </source>
</evidence>
<accession>A0A7C9BGS6</accession>
<name>A0A7C9BGS6_9BACT</name>
<protein>
    <submittedName>
        <fullName evidence="2">Uncharacterized protein</fullName>
    </submittedName>
</protein>
<sequence length="219" mass="24472">MKKAYILLLAVLWVSSTYAQKSENFMSASIDGTEWKAEAKRLKIPIKGFRYLALAGFKVNPDEQLWVRLYYFEDELKPGTYPIESLEAMNKKGFQPKSGGKFWALVDYTEETKKMGHGFHDGESMEGTVTITSVTPTSVEGTFEATLQGVYYQKRALATATGTGLRANLERKLLTGAGAGMVVNGDPHDHDNSKKLKETDTIKITDGKFKVDWTKEDKP</sequence>
<dbReference type="AlphaFoldDB" id="A0A7C9BGS6"/>
<feature type="signal peptide" evidence="1">
    <location>
        <begin position="1"/>
        <end position="19"/>
    </location>
</feature>
<gene>
    <name evidence="2" type="ORF">GBK04_19745</name>
</gene>
<dbReference type="EMBL" id="WHLY01000002">
    <property type="protein sequence ID" value="MPR35520.1"/>
    <property type="molecule type" value="Genomic_DNA"/>
</dbReference>
<keyword evidence="1" id="KW-0732">Signal</keyword>
<proteinExistence type="predicted"/>
<comment type="caution">
    <text evidence="2">The sequence shown here is derived from an EMBL/GenBank/DDBJ whole genome shotgun (WGS) entry which is preliminary data.</text>
</comment>
<keyword evidence="3" id="KW-1185">Reference proteome</keyword>
<dbReference type="Proteomes" id="UP000479293">
    <property type="component" value="Unassembled WGS sequence"/>
</dbReference>
<evidence type="ECO:0000313" key="3">
    <source>
        <dbReference type="Proteomes" id="UP000479293"/>
    </source>
</evidence>